<name>M3D6V3_SPHMS</name>
<dbReference type="OrthoDB" id="5422320at2759"/>
<evidence type="ECO:0000313" key="2">
    <source>
        <dbReference type="EMBL" id="EMF13604.1"/>
    </source>
</evidence>
<dbReference type="PANTHER" id="PTHR40642">
    <property type="entry name" value="YALI0F31295P"/>
    <property type="match status" value="1"/>
</dbReference>
<sequence length="241" mass="28003">MPHGINSRASAAEKAARKAVINERKRARKARNKLIKTLPQITEHHLLSFQLAHFGDDTKPNEWFVDRDQALNFEPEYEQEDDGLGYYDDGVKRTLTDEQIAVFRRKELWQMKRDQESQYQEDLEGQSAGAASPASDVSSLEDELLQYATVQRKQQIHASAPTVPIERIERKPSHSGRSETNSISSDPKKRKRAQEVPYDQRHKRQWEGYIHDHDPIEGSVTHRRLAREMDNQQEETVELDY</sequence>
<accession>M3D6V3</accession>
<dbReference type="RefSeq" id="XP_016761725.1">
    <property type="nucleotide sequence ID" value="XM_016909687.1"/>
</dbReference>
<dbReference type="STRING" id="692275.M3D6V3"/>
<dbReference type="Proteomes" id="UP000016931">
    <property type="component" value="Unassembled WGS sequence"/>
</dbReference>
<dbReference type="eggNOG" id="ENOG502SA5E">
    <property type="taxonomic scope" value="Eukaryota"/>
</dbReference>
<gene>
    <name evidence="2" type="ORF">SEPMUDRAFT_64695</name>
</gene>
<proteinExistence type="predicted"/>
<dbReference type="HOGENOM" id="CLU_1152366_0_0_1"/>
<feature type="region of interest" description="Disordered" evidence="1">
    <location>
        <begin position="152"/>
        <end position="215"/>
    </location>
</feature>
<dbReference type="InterPro" id="IPR024526">
    <property type="entry name" value="DUF3807"/>
</dbReference>
<evidence type="ECO:0000256" key="1">
    <source>
        <dbReference type="SAM" id="MobiDB-lite"/>
    </source>
</evidence>
<reference evidence="2 3" key="1">
    <citation type="journal article" date="2012" name="PLoS Pathog.">
        <title>Diverse lifestyles and strategies of plant pathogenesis encoded in the genomes of eighteen Dothideomycetes fungi.</title>
        <authorList>
            <person name="Ohm R.A."/>
            <person name="Feau N."/>
            <person name="Henrissat B."/>
            <person name="Schoch C.L."/>
            <person name="Horwitz B.A."/>
            <person name="Barry K.W."/>
            <person name="Condon B.J."/>
            <person name="Copeland A.C."/>
            <person name="Dhillon B."/>
            <person name="Glaser F."/>
            <person name="Hesse C.N."/>
            <person name="Kosti I."/>
            <person name="LaButti K."/>
            <person name="Lindquist E.A."/>
            <person name="Lucas S."/>
            <person name="Salamov A.A."/>
            <person name="Bradshaw R.E."/>
            <person name="Ciuffetti L."/>
            <person name="Hamelin R.C."/>
            <person name="Kema G.H.J."/>
            <person name="Lawrence C."/>
            <person name="Scott J.A."/>
            <person name="Spatafora J.W."/>
            <person name="Turgeon B.G."/>
            <person name="de Wit P.J.G.M."/>
            <person name="Zhong S."/>
            <person name="Goodwin S.B."/>
            <person name="Grigoriev I.V."/>
        </authorList>
    </citation>
    <scope>NUCLEOTIDE SEQUENCE [LARGE SCALE GENOMIC DNA]</scope>
    <source>
        <strain evidence="2 3">SO2202</strain>
    </source>
</reference>
<dbReference type="Pfam" id="PF12720">
    <property type="entry name" value="DUF3807"/>
    <property type="match status" value="1"/>
</dbReference>
<feature type="region of interest" description="Disordered" evidence="1">
    <location>
        <begin position="117"/>
        <end position="139"/>
    </location>
</feature>
<dbReference type="PANTHER" id="PTHR40642:SF1">
    <property type="entry name" value="YALI0F31295P"/>
    <property type="match status" value="1"/>
</dbReference>
<dbReference type="AlphaFoldDB" id="M3D6V3"/>
<organism evidence="2 3">
    <name type="scientific">Sphaerulina musiva (strain SO2202)</name>
    <name type="common">Poplar stem canker fungus</name>
    <name type="synonym">Septoria musiva</name>
    <dbReference type="NCBI Taxonomy" id="692275"/>
    <lineage>
        <taxon>Eukaryota</taxon>
        <taxon>Fungi</taxon>
        <taxon>Dikarya</taxon>
        <taxon>Ascomycota</taxon>
        <taxon>Pezizomycotina</taxon>
        <taxon>Dothideomycetes</taxon>
        <taxon>Dothideomycetidae</taxon>
        <taxon>Mycosphaerellales</taxon>
        <taxon>Mycosphaerellaceae</taxon>
        <taxon>Sphaerulina</taxon>
    </lineage>
</organism>
<protein>
    <submittedName>
        <fullName evidence="2">Uncharacterized protein</fullName>
    </submittedName>
</protein>
<dbReference type="OMA" id="FRRTELW"/>
<dbReference type="GeneID" id="27906824"/>
<dbReference type="EMBL" id="KB456263">
    <property type="protein sequence ID" value="EMF13604.1"/>
    <property type="molecule type" value="Genomic_DNA"/>
</dbReference>
<feature type="compositionally biased region" description="Basic and acidic residues" evidence="1">
    <location>
        <begin position="205"/>
        <end position="215"/>
    </location>
</feature>
<feature type="compositionally biased region" description="Basic and acidic residues" evidence="1">
    <location>
        <begin position="14"/>
        <end position="24"/>
    </location>
</feature>
<feature type="region of interest" description="Disordered" evidence="1">
    <location>
        <begin position="1"/>
        <end position="24"/>
    </location>
</feature>
<keyword evidence="3" id="KW-1185">Reference proteome</keyword>
<evidence type="ECO:0000313" key="3">
    <source>
        <dbReference type="Proteomes" id="UP000016931"/>
    </source>
</evidence>